<name>A0A835WIB7_9CHLO</name>
<organism evidence="2 3">
    <name type="scientific">Chlamydomonas schloesseri</name>
    <dbReference type="NCBI Taxonomy" id="2026947"/>
    <lineage>
        <taxon>Eukaryota</taxon>
        <taxon>Viridiplantae</taxon>
        <taxon>Chlorophyta</taxon>
        <taxon>core chlorophytes</taxon>
        <taxon>Chlorophyceae</taxon>
        <taxon>CS clade</taxon>
        <taxon>Chlamydomonadales</taxon>
        <taxon>Chlamydomonadaceae</taxon>
        <taxon>Chlamydomonas</taxon>
    </lineage>
</organism>
<reference evidence="2" key="1">
    <citation type="journal article" date="2020" name="bioRxiv">
        <title>Comparative genomics of Chlamydomonas.</title>
        <authorList>
            <person name="Craig R.J."/>
            <person name="Hasan A.R."/>
            <person name="Ness R.W."/>
            <person name="Keightley P.D."/>
        </authorList>
    </citation>
    <scope>NUCLEOTIDE SEQUENCE</scope>
    <source>
        <strain evidence="2">CCAP 11/173</strain>
    </source>
</reference>
<protein>
    <submittedName>
        <fullName evidence="2">Uncharacterized protein</fullName>
    </submittedName>
</protein>
<dbReference type="Proteomes" id="UP000613740">
    <property type="component" value="Unassembled WGS sequence"/>
</dbReference>
<comment type="caution">
    <text evidence="2">The sequence shown here is derived from an EMBL/GenBank/DDBJ whole genome shotgun (WGS) entry which is preliminary data.</text>
</comment>
<feature type="region of interest" description="Disordered" evidence="1">
    <location>
        <begin position="546"/>
        <end position="586"/>
    </location>
</feature>
<dbReference type="EMBL" id="JAEHOD010000018">
    <property type="protein sequence ID" value="KAG2448154.1"/>
    <property type="molecule type" value="Genomic_DNA"/>
</dbReference>
<sequence length="1106" mass="112976">MDQACNTNGLIGRRVLGAETGADLQQLDPLAPQQRSALVALACPDLPPSALSGRLHLQAQQRARSALGRHERACASGYRPHLRAAATARAVLERVAYPPKRSDAAAASSSDAGQAFDLAALFADVPRPGKDDSLFPLASLAALVAEEKAWGRLTEAVTQPPTGGDVLAAVAEGVTMPRFWCGTEVLQKAAGALDVRAVAARVAAARPASAAEAEARQRTSVFGRVVAGPEEECAAAAAKGAADGKPLGAAAAEADAASATAAAARADAAARERLLQRWSAEALPGRAVLLAAATGQLSLPQALLLGTEGTEGAFLWNGRSAAVMDALLTHWGLPPLGLHELPALGWLLQALAGVVAADRTLLQGGLCAPPFRPPPSAQQSPAAALQPLAFFATPDGLCRLARVLTTQLLPLAKTMGLGVCSAKGLQLAQLHVAALQQVLPSSADAAAAEAAAATPEAAAARRRELVVRTRGKYTARLERAVTPYITEMARLRMTTTGSAVLVKMAKAPELAAALAAAAFPPAAEAAFASAFGDAAAAAGAVANGVGSPGVSGGRSGRSAAPISGSFDGGTGYGFDEEEGDSDDDADDGLPAAVAVVHIPQDARIKEETQRRQCSNPLFQQIRMFSWCEAERLAVAAALAAALALPDVHGAAAVQAARQRATLVTVGAGAAHHALLQAALLLPIQAALADVSFTSHPLANRALAALGGVGPGDKRHPVAMAAACRGGAKELLGGCGVVVTLHRDGELVDAYEAAAEQQAAALSAGDGARQRQKQKGAGGSAGGSSGGGGQGRADGAGAGAGAGGDGQLLLLPLHLERCAVRMRFAALPADAQQRLEARRARARVERIDGLSPGQRLAQRQRIESHLRPGGRTLRLQCDKVEELMSAVAIVAEISSEWLSNDGRALAVLPLWEPPPRGGGLLGAMGSMLGAMAGGGLLPSATAAEDVTFLWTLRERLLLELVEGHVPDVSGMGMAMAMGMPGFANGAGSHKRHLRPDWQARQRLVLQRLLGSLSGVPTGGFIGWRAGDPDNLHARFWGAAMGHRGMHPMQAMASLGPEAYVYSHQGEEARALAGEPFFGGCGGGGGGAGLGLELMVVECEPGQPTAWL</sequence>
<keyword evidence="3" id="KW-1185">Reference proteome</keyword>
<dbReference type="AlphaFoldDB" id="A0A835WIB7"/>
<dbReference type="OrthoDB" id="550503at2759"/>
<feature type="compositionally biased region" description="Acidic residues" evidence="1">
    <location>
        <begin position="574"/>
        <end position="586"/>
    </location>
</feature>
<evidence type="ECO:0000313" key="2">
    <source>
        <dbReference type="EMBL" id="KAG2448154.1"/>
    </source>
</evidence>
<feature type="region of interest" description="Disordered" evidence="1">
    <location>
        <begin position="761"/>
        <end position="798"/>
    </location>
</feature>
<feature type="compositionally biased region" description="Gly residues" evidence="1">
    <location>
        <begin position="775"/>
        <end position="798"/>
    </location>
</feature>
<evidence type="ECO:0000313" key="3">
    <source>
        <dbReference type="Proteomes" id="UP000613740"/>
    </source>
</evidence>
<gene>
    <name evidence="2" type="ORF">HYH02_006739</name>
</gene>
<accession>A0A835WIB7</accession>
<evidence type="ECO:0000256" key="1">
    <source>
        <dbReference type="SAM" id="MobiDB-lite"/>
    </source>
</evidence>
<feature type="compositionally biased region" description="Gly residues" evidence="1">
    <location>
        <begin position="546"/>
        <end position="555"/>
    </location>
</feature>
<proteinExistence type="predicted"/>
<feature type="compositionally biased region" description="Low complexity" evidence="1">
    <location>
        <begin position="556"/>
        <end position="565"/>
    </location>
</feature>